<comment type="similarity">
    <text evidence="5">Belongs to the 5'-nucleotidase family.</text>
</comment>
<dbReference type="EMBL" id="JAUBDH010000007">
    <property type="protein sequence ID" value="MDW0110749.1"/>
    <property type="molecule type" value="Genomic_DNA"/>
</dbReference>
<sequence length="791" mass="86875">MSLLKRIGFSFLVVLLTLGSLIIPQEATAAKPDEATRGEFIQKVVQALNLSTSDGSTLTFKDVDKQLAPYVEAAVKAGLVKGRSASVFDPNGSLTREQAFVISARAAKTDKTYPMTLLDRFKDKRDFGASLRPEMAKSIGLGLLKGYSDHTAKPKQAVMKNEMRAIVNRLVKISQQYPGETPGTDEATVSLRVMGTTDLHMNLVNYDYYQDTKVEDYGLTKVGVLVDEARAESENTLMFDNGDLIQGTPLGTYKVSVDPLKKGEVHPAFAAMQALDYDVMSLGNHEFNYGLEYLDQVIDESGFPVINANVYDAKTGDNRYNPYIVMDKEVTDSKGAKHTLKVGVIGVVAPGILRWDGALLEGKVTVEDGADTVKKFLPKVKEEGADVVFVIAHSGIGDEIHEKNEDDITWQISDIDGVDGILTGHNHALFPGDFKDTKNANQEEGLLNGTPVVMPGKFGTHLGLLDYELKMENGKWKIVSGKGSLRAVHKDSQAINQDVMDAVQKAHDGTLDYIRTPVSTTNAPITSYFALVKDDPSIQIVTEAQKRYVASQTPGTEYADLPILSVGAPFKAGGRYGSDYYTDIPAGDIAIKNMADLYVFDNTITGLVMTGADVKEWLEMSGGQFNQIDPAKSGEQNVLNENYRSYLFDVIDGVEYEYDVTQPNKYDGEGKVVNANANRVKNLMFDGKPIDPKQKFIVVTNNYRASGEFPGVRDAIDTISYQYENREAIVDYMKSVDPIDPSADGNWSIQSVKGANMIFETSEKGKNYLGNDARIKYVAPTKDGYAKYELK</sequence>
<dbReference type="SUPFAM" id="SSF56300">
    <property type="entry name" value="Metallo-dependent phosphatases"/>
    <property type="match status" value="1"/>
</dbReference>
<dbReference type="InterPro" id="IPR036907">
    <property type="entry name" value="5'-Nucleotdase_C_sf"/>
</dbReference>
<dbReference type="RefSeq" id="WP_317936309.1">
    <property type="nucleotide sequence ID" value="NZ_JAUBDH010000007.1"/>
</dbReference>
<dbReference type="Pfam" id="PF02872">
    <property type="entry name" value="5_nucleotid_C"/>
    <property type="match status" value="1"/>
</dbReference>
<protein>
    <submittedName>
        <fullName evidence="13">Bifunctional 2',3'-cyclic-nucleotide 2'-phosphodiesterase/3'-nucleotidase</fullName>
    </submittedName>
</protein>
<gene>
    <name evidence="13" type="ORF">QT716_11940</name>
</gene>
<comment type="catalytic activity">
    <reaction evidence="2">
        <text>a nucleoside 2',3'-cyclic phosphate + H2O = a nucleoside 3'-phosphate + H(+)</text>
        <dbReference type="Rhea" id="RHEA:19621"/>
        <dbReference type="ChEBI" id="CHEBI:15377"/>
        <dbReference type="ChEBI" id="CHEBI:15378"/>
        <dbReference type="ChEBI" id="CHEBI:66949"/>
        <dbReference type="ChEBI" id="CHEBI:66954"/>
        <dbReference type="EC" id="3.1.4.16"/>
    </reaction>
</comment>
<keyword evidence="8" id="KW-0547">Nucleotide-binding</keyword>
<dbReference type="InterPro" id="IPR029052">
    <property type="entry name" value="Metallo-depent_PP-like"/>
</dbReference>
<dbReference type="Gene3D" id="3.60.21.10">
    <property type="match status" value="1"/>
</dbReference>
<feature type="chain" id="PRO_5046668247" evidence="11">
    <location>
        <begin position="30"/>
        <end position="791"/>
    </location>
</feature>
<evidence type="ECO:0000256" key="4">
    <source>
        <dbReference type="ARBA" id="ARBA00004196"/>
    </source>
</evidence>
<feature type="domain" description="SLH" evidence="12">
    <location>
        <begin position="54"/>
        <end position="117"/>
    </location>
</feature>
<evidence type="ECO:0000256" key="8">
    <source>
        <dbReference type="ARBA" id="ARBA00022741"/>
    </source>
</evidence>
<evidence type="ECO:0000256" key="9">
    <source>
        <dbReference type="ARBA" id="ARBA00022801"/>
    </source>
</evidence>
<keyword evidence="7 11" id="KW-0732">Signal</keyword>
<keyword evidence="14" id="KW-1185">Reference proteome</keyword>
<dbReference type="InterPro" id="IPR008334">
    <property type="entry name" value="5'-Nucleotdase_C"/>
</dbReference>
<evidence type="ECO:0000313" key="14">
    <source>
        <dbReference type="Proteomes" id="UP001280629"/>
    </source>
</evidence>
<dbReference type="PANTHER" id="PTHR11575">
    <property type="entry name" value="5'-NUCLEOTIDASE-RELATED"/>
    <property type="match status" value="1"/>
</dbReference>
<dbReference type="Gene3D" id="3.90.780.10">
    <property type="entry name" value="5'-Nucleotidase, C-terminal domain"/>
    <property type="match status" value="1"/>
</dbReference>
<evidence type="ECO:0000313" key="13">
    <source>
        <dbReference type="EMBL" id="MDW0110749.1"/>
    </source>
</evidence>
<dbReference type="PROSITE" id="PS00786">
    <property type="entry name" value="5_NUCLEOTIDASE_2"/>
    <property type="match status" value="1"/>
</dbReference>
<evidence type="ECO:0000256" key="2">
    <source>
        <dbReference type="ARBA" id="ARBA00001730"/>
    </source>
</evidence>
<evidence type="ECO:0000256" key="11">
    <source>
        <dbReference type="SAM" id="SignalP"/>
    </source>
</evidence>
<comment type="subcellular location">
    <subcellularLocation>
        <location evidence="4">Cell envelope</location>
    </subcellularLocation>
</comment>
<organism evidence="13 14">
    <name type="scientific">Sporosarcina aquimarina</name>
    <dbReference type="NCBI Taxonomy" id="114975"/>
    <lineage>
        <taxon>Bacteria</taxon>
        <taxon>Bacillati</taxon>
        <taxon>Bacillota</taxon>
        <taxon>Bacilli</taxon>
        <taxon>Bacillales</taxon>
        <taxon>Caryophanaceae</taxon>
        <taxon>Sporosarcina</taxon>
    </lineage>
</organism>
<dbReference type="PANTHER" id="PTHR11575:SF6">
    <property type="entry name" value="2',3'-CYCLIC-NUCLEOTIDE 2'-PHOSPHODIESTERASE_3'-NUCLEOTIDASE"/>
    <property type="match status" value="1"/>
</dbReference>
<dbReference type="InterPro" id="IPR004843">
    <property type="entry name" value="Calcineurin-like_PHP"/>
</dbReference>
<keyword evidence="6" id="KW-0479">Metal-binding</keyword>
<comment type="caution">
    <text evidence="13">The sequence shown here is derived from an EMBL/GenBank/DDBJ whole genome shotgun (WGS) entry which is preliminary data.</text>
</comment>
<keyword evidence="10" id="KW-0511">Multifunctional enzyme</keyword>
<dbReference type="InterPro" id="IPR041827">
    <property type="entry name" value="CpdB_N"/>
</dbReference>
<dbReference type="CDD" id="cd07410">
    <property type="entry name" value="MPP_CpdB_N"/>
    <property type="match status" value="1"/>
</dbReference>
<dbReference type="Proteomes" id="UP001280629">
    <property type="component" value="Unassembled WGS sequence"/>
</dbReference>
<comment type="catalytic activity">
    <reaction evidence="1">
        <text>a ribonucleoside 3'-phosphate + H2O = a ribonucleoside + phosphate</text>
        <dbReference type="Rhea" id="RHEA:10144"/>
        <dbReference type="ChEBI" id="CHEBI:13197"/>
        <dbReference type="ChEBI" id="CHEBI:15377"/>
        <dbReference type="ChEBI" id="CHEBI:18254"/>
        <dbReference type="ChEBI" id="CHEBI:43474"/>
        <dbReference type="EC" id="3.1.3.6"/>
    </reaction>
</comment>
<dbReference type="InterPro" id="IPR001119">
    <property type="entry name" value="SLH_dom"/>
</dbReference>
<dbReference type="Pfam" id="PF00395">
    <property type="entry name" value="SLH"/>
    <property type="match status" value="1"/>
</dbReference>
<evidence type="ECO:0000256" key="1">
    <source>
        <dbReference type="ARBA" id="ARBA00000527"/>
    </source>
</evidence>
<dbReference type="NCBIfam" id="NF006938">
    <property type="entry name" value="PRK09420.1"/>
    <property type="match status" value="1"/>
</dbReference>
<evidence type="ECO:0000256" key="3">
    <source>
        <dbReference type="ARBA" id="ARBA00001968"/>
    </source>
</evidence>
<dbReference type="SUPFAM" id="SSF55816">
    <property type="entry name" value="5'-nucleotidase (syn. UDP-sugar hydrolase), C-terminal domain"/>
    <property type="match status" value="1"/>
</dbReference>
<comment type="cofactor">
    <cofactor evidence="3">
        <name>a divalent metal cation</name>
        <dbReference type="ChEBI" id="CHEBI:60240"/>
    </cofactor>
</comment>
<dbReference type="Pfam" id="PF00149">
    <property type="entry name" value="Metallophos"/>
    <property type="match status" value="1"/>
</dbReference>
<feature type="signal peptide" evidence="11">
    <location>
        <begin position="1"/>
        <end position="29"/>
    </location>
</feature>
<evidence type="ECO:0000256" key="6">
    <source>
        <dbReference type="ARBA" id="ARBA00022723"/>
    </source>
</evidence>
<dbReference type="PROSITE" id="PS51272">
    <property type="entry name" value="SLH"/>
    <property type="match status" value="1"/>
</dbReference>
<evidence type="ECO:0000259" key="12">
    <source>
        <dbReference type="PROSITE" id="PS51272"/>
    </source>
</evidence>
<reference evidence="13 14" key="1">
    <citation type="submission" date="2023-06" db="EMBL/GenBank/DDBJ databases">
        <title>Sporosarcina sp. nov., isolated from Korean traditional fermented seafood 'Jeotgal'.</title>
        <authorList>
            <person name="Yang A.-I."/>
            <person name="Shin N.-R."/>
        </authorList>
    </citation>
    <scope>NUCLEOTIDE SEQUENCE [LARGE SCALE GENOMIC DNA]</scope>
    <source>
        <strain evidence="13 14">KCTC3840</strain>
    </source>
</reference>
<evidence type="ECO:0000256" key="7">
    <source>
        <dbReference type="ARBA" id="ARBA00022729"/>
    </source>
</evidence>
<proteinExistence type="inferred from homology"/>
<evidence type="ECO:0000256" key="5">
    <source>
        <dbReference type="ARBA" id="ARBA00006654"/>
    </source>
</evidence>
<evidence type="ECO:0000256" key="10">
    <source>
        <dbReference type="ARBA" id="ARBA00023268"/>
    </source>
</evidence>
<dbReference type="InterPro" id="IPR006179">
    <property type="entry name" value="5_nucleotidase/apyrase"/>
</dbReference>
<dbReference type="InterPro" id="IPR006146">
    <property type="entry name" value="5'-Nucleotdase_CS"/>
</dbReference>
<keyword evidence="9" id="KW-0378">Hydrolase</keyword>
<name>A0ABU4G1A7_9BACL</name>
<accession>A0ABU4G1A7</accession>
<dbReference type="PRINTS" id="PR01607">
    <property type="entry name" value="APYRASEFAMLY"/>
</dbReference>